<gene>
    <name evidence="11" type="ORF">MNB_SV-6-64</name>
</gene>
<evidence type="ECO:0000256" key="8">
    <source>
        <dbReference type="ARBA" id="ARBA00023237"/>
    </source>
</evidence>
<evidence type="ECO:0000256" key="3">
    <source>
        <dbReference type="ARBA" id="ARBA00022692"/>
    </source>
</evidence>
<dbReference type="PANTHER" id="PTHR30069:SF29">
    <property type="entry name" value="HEMOGLOBIN AND HEMOGLOBIN-HAPTOGLOBIN-BINDING PROTEIN 1-RELATED"/>
    <property type="match status" value="1"/>
</dbReference>
<dbReference type="InterPro" id="IPR036942">
    <property type="entry name" value="Beta-barrel_TonB_sf"/>
</dbReference>
<accession>A0A1W1BJR5</accession>
<sequence length="617" mass="68171">MTKISLSFTLSLLLLSNLNAENSADFIEQSGSIQITTANQSLDSITNTTTDVSVVTASQIEESGDHTVAQAISRVAGISVVGSGGFGQPSSIFMRGQSAGSVLILLDGMRLNDPSSTDGRAMLENIMTDNIAQIEIIKGGASSIWGSNASAGVINIITKSATKEGLSGSISLNGGSYSTKGANAIISYGSDKLTAQLMASYLDSDSFSALSPRDAENDYYTNRSYSAKLGYKFDDNNRVDLAYYYVDADGDYDDSFSTALANDTYSHYTATQENISLKYRYSSESFSSSNTVSQGTYDRDYYTNSYGEAQNQYRSTIKEISSINSYSYTQGKAILGLEAKDIDGMNNYISSFPSMPSQSTYRNLAIFISNSYNFENDTLLETNVRYDNFDEFDNKVTYKIGVRHNHDFLKGFTTRANYYTAYSSPSAYQLANAAVGELLKPSYSSGFDISANYKELLYITYFHTEIEDNIDYDMDRFGYYNVGGKEKFSGVEVSSKYRIANLGLVLGANLTHLITYESFDTTALSTRAKDTLNISADYFTTNGMHFGITGQYIGDRVDVSTEDTGNYTVWNLNFDMEIMKDLQLYVNAKNILDEEYESVYGYATEGRAIYAKLRYKF</sequence>
<feature type="domain" description="TonB-dependent receptor plug" evidence="10">
    <location>
        <begin position="46"/>
        <end position="153"/>
    </location>
</feature>
<evidence type="ECO:0000256" key="1">
    <source>
        <dbReference type="ARBA" id="ARBA00004571"/>
    </source>
</evidence>
<dbReference type="Gene3D" id="2.40.170.20">
    <property type="entry name" value="TonB-dependent receptor, beta-barrel domain"/>
    <property type="match status" value="1"/>
</dbReference>
<evidence type="ECO:0000256" key="6">
    <source>
        <dbReference type="ARBA" id="ARBA00023136"/>
    </source>
</evidence>
<evidence type="ECO:0000256" key="4">
    <source>
        <dbReference type="ARBA" id="ARBA00022729"/>
    </source>
</evidence>
<keyword evidence="5" id="KW-0798">TonB box</keyword>
<evidence type="ECO:0000256" key="5">
    <source>
        <dbReference type="ARBA" id="ARBA00023077"/>
    </source>
</evidence>
<proteinExistence type="predicted"/>
<dbReference type="InterPro" id="IPR037066">
    <property type="entry name" value="Plug_dom_sf"/>
</dbReference>
<comment type="subcellular location">
    <subcellularLocation>
        <location evidence="1">Cell outer membrane</location>
        <topology evidence="1">Multi-pass membrane protein</topology>
    </subcellularLocation>
</comment>
<keyword evidence="7 11" id="KW-0675">Receptor</keyword>
<evidence type="ECO:0000256" key="2">
    <source>
        <dbReference type="ARBA" id="ARBA00022448"/>
    </source>
</evidence>
<organism evidence="11">
    <name type="scientific">hydrothermal vent metagenome</name>
    <dbReference type="NCBI Taxonomy" id="652676"/>
    <lineage>
        <taxon>unclassified sequences</taxon>
        <taxon>metagenomes</taxon>
        <taxon>ecological metagenomes</taxon>
    </lineage>
</organism>
<dbReference type="InterPro" id="IPR012910">
    <property type="entry name" value="Plug_dom"/>
</dbReference>
<evidence type="ECO:0000259" key="9">
    <source>
        <dbReference type="Pfam" id="PF00593"/>
    </source>
</evidence>
<dbReference type="Pfam" id="PF00593">
    <property type="entry name" value="TonB_dep_Rec_b-barrel"/>
    <property type="match status" value="1"/>
</dbReference>
<dbReference type="GO" id="GO:0009279">
    <property type="term" value="C:cell outer membrane"/>
    <property type="evidence" value="ECO:0007669"/>
    <property type="project" value="UniProtKB-SubCell"/>
</dbReference>
<dbReference type="InterPro" id="IPR039426">
    <property type="entry name" value="TonB-dep_rcpt-like"/>
</dbReference>
<dbReference type="CDD" id="cd01347">
    <property type="entry name" value="ligand_gated_channel"/>
    <property type="match status" value="1"/>
</dbReference>
<dbReference type="GO" id="GO:0015344">
    <property type="term" value="F:siderophore uptake transmembrane transporter activity"/>
    <property type="evidence" value="ECO:0007669"/>
    <property type="project" value="TreeGrafter"/>
</dbReference>
<dbReference type="PROSITE" id="PS52016">
    <property type="entry name" value="TONB_DEPENDENT_REC_3"/>
    <property type="match status" value="1"/>
</dbReference>
<name>A0A1W1BJR5_9ZZZZ</name>
<feature type="domain" description="TonB-dependent receptor-like beta-barrel" evidence="9">
    <location>
        <begin position="194"/>
        <end position="591"/>
    </location>
</feature>
<dbReference type="SUPFAM" id="SSF56935">
    <property type="entry name" value="Porins"/>
    <property type="match status" value="1"/>
</dbReference>
<keyword evidence="3" id="KW-0812">Transmembrane</keyword>
<dbReference type="AlphaFoldDB" id="A0A1W1BJR5"/>
<dbReference type="InterPro" id="IPR000531">
    <property type="entry name" value="Beta-barrel_TonB"/>
</dbReference>
<dbReference type="EMBL" id="FPHC01000031">
    <property type="protein sequence ID" value="SFV53770.1"/>
    <property type="molecule type" value="Genomic_DNA"/>
</dbReference>
<keyword evidence="8" id="KW-0998">Cell outer membrane</keyword>
<dbReference type="Gene3D" id="2.170.130.10">
    <property type="entry name" value="TonB-dependent receptor, plug domain"/>
    <property type="match status" value="1"/>
</dbReference>
<evidence type="ECO:0000256" key="7">
    <source>
        <dbReference type="ARBA" id="ARBA00023170"/>
    </source>
</evidence>
<protein>
    <submittedName>
        <fullName evidence="11">Outer membrane vitamin B12 receptor BtuB</fullName>
    </submittedName>
</protein>
<keyword evidence="2" id="KW-0813">Transport</keyword>
<dbReference type="PANTHER" id="PTHR30069">
    <property type="entry name" value="TONB-DEPENDENT OUTER MEMBRANE RECEPTOR"/>
    <property type="match status" value="1"/>
</dbReference>
<evidence type="ECO:0000313" key="11">
    <source>
        <dbReference type="EMBL" id="SFV53770.1"/>
    </source>
</evidence>
<dbReference type="Pfam" id="PF07715">
    <property type="entry name" value="Plug"/>
    <property type="match status" value="1"/>
</dbReference>
<keyword evidence="6" id="KW-0472">Membrane</keyword>
<dbReference type="GO" id="GO:0044718">
    <property type="term" value="P:siderophore transmembrane transport"/>
    <property type="evidence" value="ECO:0007669"/>
    <property type="project" value="TreeGrafter"/>
</dbReference>
<reference evidence="11" key="1">
    <citation type="submission" date="2016-10" db="EMBL/GenBank/DDBJ databases">
        <authorList>
            <person name="de Groot N.N."/>
        </authorList>
    </citation>
    <scope>NUCLEOTIDE SEQUENCE</scope>
</reference>
<evidence type="ECO:0000259" key="10">
    <source>
        <dbReference type="Pfam" id="PF07715"/>
    </source>
</evidence>
<keyword evidence="4" id="KW-0732">Signal</keyword>